<proteinExistence type="predicted"/>
<evidence type="ECO:0000256" key="1">
    <source>
        <dbReference type="SAM" id="MobiDB-lite"/>
    </source>
</evidence>
<evidence type="ECO:0000313" key="2">
    <source>
        <dbReference type="EMBL" id="KAF8795491.1"/>
    </source>
</evidence>
<gene>
    <name evidence="2" type="ORF">HNY73_003335</name>
</gene>
<dbReference type="Proteomes" id="UP000807504">
    <property type="component" value="Unassembled WGS sequence"/>
</dbReference>
<reference evidence="2" key="1">
    <citation type="journal article" date="2020" name="bioRxiv">
        <title>Chromosome-level reference genome of the European wasp spider Argiope bruennichi: a resource for studies on range expansion and evolutionary adaptation.</title>
        <authorList>
            <person name="Sheffer M.M."/>
            <person name="Hoppe A."/>
            <person name="Krehenwinkel H."/>
            <person name="Uhl G."/>
            <person name="Kuss A.W."/>
            <person name="Jensen L."/>
            <person name="Jensen C."/>
            <person name="Gillespie R.G."/>
            <person name="Hoff K.J."/>
            <person name="Prost S."/>
        </authorList>
    </citation>
    <scope>NUCLEOTIDE SEQUENCE</scope>
</reference>
<sequence>MANRINLGHTDIAKLIEASESEEEVSKYENHTSKEIESESSDNEFDTDIQQMNCRVMSKNREIKFKLGPLPQLLLNQ</sequence>
<name>A0A8T0FWN4_ARGBR</name>
<organism evidence="2 3">
    <name type="scientific">Argiope bruennichi</name>
    <name type="common">Wasp spider</name>
    <name type="synonym">Aranea bruennichi</name>
    <dbReference type="NCBI Taxonomy" id="94029"/>
    <lineage>
        <taxon>Eukaryota</taxon>
        <taxon>Metazoa</taxon>
        <taxon>Ecdysozoa</taxon>
        <taxon>Arthropoda</taxon>
        <taxon>Chelicerata</taxon>
        <taxon>Arachnida</taxon>
        <taxon>Araneae</taxon>
        <taxon>Araneomorphae</taxon>
        <taxon>Entelegynae</taxon>
        <taxon>Araneoidea</taxon>
        <taxon>Araneidae</taxon>
        <taxon>Argiope</taxon>
    </lineage>
</organism>
<dbReference type="AlphaFoldDB" id="A0A8T0FWN4"/>
<feature type="compositionally biased region" description="Basic and acidic residues" evidence="1">
    <location>
        <begin position="24"/>
        <end position="37"/>
    </location>
</feature>
<feature type="region of interest" description="Disordered" evidence="1">
    <location>
        <begin position="18"/>
        <end position="45"/>
    </location>
</feature>
<protein>
    <submittedName>
        <fullName evidence="2">Uncharacterized protein</fullName>
    </submittedName>
</protein>
<accession>A0A8T0FWN4</accession>
<dbReference type="EMBL" id="JABXBU010000002">
    <property type="protein sequence ID" value="KAF8795491.1"/>
    <property type="molecule type" value="Genomic_DNA"/>
</dbReference>
<reference evidence="2" key="2">
    <citation type="submission" date="2020-06" db="EMBL/GenBank/DDBJ databases">
        <authorList>
            <person name="Sheffer M."/>
        </authorList>
    </citation>
    <scope>NUCLEOTIDE SEQUENCE</scope>
</reference>
<comment type="caution">
    <text evidence="2">The sequence shown here is derived from an EMBL/GenBank/DDBJ whole genome shotgun (WGS) entry which is preliminary data.</text>
</comment>
<keyword evidence="3" id="KW-1185">Reference proteome</keyword>
<evidence type="ECO:0000313" key="3">
    <source>
        <dbReference type="Proteomes" id="UP000807504"/>
    </source>
</evidence>